<feature type="repeat" description="RCC1" evidence="1">
    <location>
        <begin position="87"/>
        <end position="152"/>
    </location>
</feature>
<dbReference type="InterPro" id="IPR009091">
    <property type="entry name" value="RCC1/BLIP-II"/>
</dbReference>
<dbReference type="SUPFAM" id="SSF81383">
    <property type="entry name" value="F-box domain"/>
    <property type="match status" value="1"/>
</dbReference>
<dbReference type="CDD" id="cd09917">
    <property type="entry name" value="F-box_SF"/>
    <property type="match status" value="1"/>
</dbReference>
<dbReference type="PANTHER" id="PTHR45982:SF3">
    <property type="entry name" value="F-BOX PROTEIN POF9"/>
    <property type="match status" value="1"/>
</dbReference>
<evidence type="ECO:0000256" key="1">
    <source>
        <dbReference type="PROSITE-ProRule" id="PRU00235"/>
    </source>
</evidence>
<dbReference type="InterPro" id="IPR051553">
    <property type="entry name" value="Ran_GTPase-activating"/>
</dbReference>
<accession>A0A061BDW5</accession>
<dbReference type="PROSITE" id="PS50012">
    <property type="entry name" value="RCC1_3"/>
    <property type="match status" value="2"/>
</dbReference>
<organism evidence="3">
    <name type="scientific">Rhodotorula toruloides</name>
    <name type="common">Yeast</name>
    <name type="synonym">Rhodosporidium toruloides</name>
    <dbReference type="NCBI Taxonomy" id="5286"/>
    <lineage>
        <taxon>Eukaryota</taxon>
        <taxon>Fungi</taxon>
        <taxon>Dikarya</taxon>
        <taxon>Basidiomycota</taxon>
        <taxon>Pucciniomycotina</taxon>
        <taxon>Microbotryomycetes</taxon>
        <taxon>Sporidiobolales</taxon>
        <taxon>Sporidiobolaceae</taxon>
        <taxon>Rhodotorula</taxon>
    </lineage>
</organism>
<reference evidence="3" key="1">
    <citation type="journal article" date="2014" name="Genome Announc.">
        <title>Draft genome sequence of Rhodosporidium toruloides CECT1137, an oleaginous yeast of biotechnological interest.</title>
        <authorList>
            <person name="Morin N."/>
            <person name="Calcas X."/>
            <person name="Devillers H."/>
            <person name="Durrens P."/>
            <person name="Sherman D.J."/>
            <person name="Nicaud J.-M."/>
            <person name="Neuveglise C."/>
        </authorList>
    </citation>
    <scope>NUCLEOTIDE SEQUENCE</scope>
    <source>
        <strain evidence="3">CECT1137</strain>
    </source>
</reference>
<feature type="repeat" description="RCC1" evidence="1">
    <location>
        <begin position="153"/>
        <end position="210"/>
    </location>
</feature>
<dbReference type="AlphaFoldDB" id="A0A061BDW5"/>
<dbReference type="Pfam" id="PF13540">
    <property type="entry name" value="RCC1_2"/>
    <property type="match status" value="2"/>
</dbReference>
<dbReference type="SUPFAM" id="SSF50985">
    <property type="entry name" value="RCC1/BLIP-II"/>
    <property type="match status" value="1"/>
</dbReference>
<dbReference type="GO" id="GO:0005737">
    <property type="term" value="C:cytoplasm"/>
    <property type="evidence" value="ECO:0007669"/>
    <property type="project" value="TreeGrafter"/>
</dbReference>
<name>A0A061BDW5_RHOTO</name>
<feature type="compositionally biased region" description="Basic and acidic residues" evidence="2">
    <location>
        <begin position="560"/>
        <end position="572"/>
    </location>
</feature>
<dbReference type="EMBL" id="LK052951">
    <property type="protein sequence ID" value="CDR48174.1"/>
    <property type="molecule type" value="Genomic_DNA"/>
</dbReference>
<feature type="compositionally biased region" description="Pro residues" evidence="2">
    <location>
        <begin position="503"/>
        <end position="515"/>
    </location>
</feature>
<feature type="region of interest" description="Disordered" evidence="2">
    <location>
        <begin position="497"/>
        <end position="525"/>
    </location>
</feature>
<feature type="region of interest" description="Disordered" evidence="2">
    <location>
        <begin position="545"/>
        <end position="587"/>
    </location>
</feature>
<evidence type="ECO:0000313" key="3">
    <source>
        <dbReference type="EMBL" id="CDR48174.1"/>
    </source>
</evidence>
<dbReference type="InterPro" id="IPR000408">
    <property type="entry name" value="Reg_chr_condens"/>
</dbReference>
<gene>
    <name evidence="3" type="ORF">RHTO0S_16e02828g</name>
</gene>
<dbReference type="OrthoDB" id="61110at2759"/>
<proteinExistence type="predicted"/>
<dbReference type="InterPro" id="IPR036047">
    <property type="entry name" value="F-box-like_dom_sf"/>
</dbReference>
<dbReference type="PANTHER" id="PTHR45982">
    <property type="entry name" value="REGULATOR OF CHROMOSOME CONDENSATION"/>
    <property type="match status" value="1"/>
</dbReference>
<protein>
    <submittedName>
        <fullName evidence="3">RHTO0S16e02828g1_1</fullName>
    </submittedName>
</protein>
<sequence>MSLATDADALSSLPVDLLTDSLLPAFPAHDLVSLARTCRRWLAFITSEGGPCEILWQRKAVKEMHFPAVTSGRRSGWYRLYARLASSSAYLWGQTSNGRLGLPTQQWEIARISSLRTRIVRDALTLPTRIALPSPPVSLAAGGWSFHALTADGQVVSWGQMSGLGIQSEDARLSAPSRVLKPTVLPHMRHVGPVKQIEAGRGHVVMLAEDGKVWEMWTFGRVFEVRDEAGRWGTVSEAGDVGRQVAQVEAGWDHSAVLTDTGDVFIWWQPAPDVLSQAAAEAGEGSLQSPATEGVAFPLSLDTLKAPPLPSTARSTSEKLTLIACGEDFVIGLSNLSNVYFLDISPVPPPRNPNPANDEADDAQAGRARLEQAFLRGDRSWRLMRRFCDVDELSKLEGFGTNGVAPGTHITHVSAHFRSFAAYSVPSSASPEGSIVLLGTKDWTEATEPEVIPELQNIGVIKVAHGDYHHLALTSNGRLFSWGAYSAGALGLGHPQLAHTPLSLPPTGPETPDPQPDVEDRLRPHPMPRIIRDDQFNRTRGGFHGIRVPTPAARPAQPPERIEKPTRIRFAGEEQEGDDDSNQPRSSGKFVYAVTASGWHSGCLAVELATTSASAEGDSEPVIRPSSAEADQLAQLQQQAEEEQLNGSRSWFGRLGGGFRGDGVFRVGFAGRGAMRGGAAGRGGGGGQA</sequence>
<dbReference type="Gene3D" id="2.130.10.30">
    <property type="entry name" value="Regulator of chromosome condensation 1/beta-lactamase-inhibitor protein II"/>
    <property type="match status" value="2"/>
</dbReference>
<dbReference type="GO" id="GO:0005085">
    <property type="term" value="F:guanyl-nucleotide exchange factor activity"/>
    <property type="evidence" value="ECO:0007669"/>
    <property type="project" value="TreeGrafter"/>
</dbReference>
<evidence type="ECO:0000256" key="2">
    <source>
        <dbReference type="SAM" id="MobiDB-lite"/>
    </source>
</evidence>